<keyword evidence="10" id="KW-1185">Reference proteome</keyword>
<dbReference type="InterPro" id="IPR026891">
    <property type="entry name" value="Fn3-like"/>
</dbReference>
<dbReference type="Gene3D" id="3.20.20.300">
    <property type="entry name" value="Glycoside hydrolase, family 3, N-terminal domain"/>
    <property type="match status" value="1"/>
</dbReference>
<evidence type="ECO:0000256" key="4">
    <source>
        <dbReference type="ARBA" id="ARBA00022729"/>
    </source>
</evidence>
<dbReference type="SMART" id="SM01217">
    <property type="entry name" value="Fn3_like"/>
    <property type="match status" value="1"/>
</dbReference>
<dbReference type="EMBL" id="JACOOS010000006">
    <property type="protein sequence ID" value="MBC5677356.1"/>
    <property type="molecule type" value="Genomic_DNA"/>
</dbReference>
<name>A0ABR7FSB0_9FIRM</name>
<dbReference type="Gene3D" id="3.40.50.1700">
    <property type="entry name" value="Glycoside hydrolase family 3 C-terminal domain"/>
    <property type="match status" value="1"/>
</dbReference>
<evidence type="ECO:0000256" key="7">
    <source>
        <dbReference type="RuleBase" id="RU361161"/>
    </source>
</evidence>
<feature type="domain" description="Fibronectin type III-like" evidence="8">
    <location>
        <begin position="633"/>
        <end position="702"/>
    </location>
</feature>
<dbReference type="Proteomes" id="UP000635828">
    <property type="component" value="Unassembled WGS sequence"/>
</dbReference>
<evidence type="ECO:0000256" key="1">
    <source>
        <dbReference type="ARBA" id="ARBA00000448"/>
    </source>
</evidence>
<dbReference type="InterPro" id="IPR017853">
    <property type="entry name" value="GH"/>
</dbReference>
<dbReference type="InterPro" id="IPR002772">
    <property type="entry name" value="Glyco_hydro_3_C"/>
</dbReference>
<protein>
    <recommendedName>
        <fullName evidence="3">beta-glucosidase</fullName>
        <ecNumber evidence="3">3.2.1.21</ecNumber>
    </recommendedName>
</protein>
<proteinExistence type="inferred from homology"/>
<accession>A0ABR7FSB0</accession>
<comment type="caution">
    <text evidence="9">The sequence shown here is derived from an EMBL/GenBank/DDBJ whole genome shotgun (WGS) entry which is preliminary data.</text>
</comment>
<dbReference type="SUPFAM" id="SSF52279">
    <property type="entry name" value="Beta-D-glucan exohydrolase, C-terminal domain"/>
    <property type="match status" value="1"/>
</dbReference>
<evidence type="ECO:0000313" key="9">
    <source>
        <dbReference type="EMBL" id="MBC5677356.1"/>
    </source>
</evidence>
<comment type="similarity">
    <text evidence="2 7">Belongs to the glycosyl hydrolase 3 family.</text>
</comment>
<evidence type="ECO:0000256" key="3">
    <source>
        <dbReference type="ARBA" id="ARBA00012744"/>
    </source>
</evidence>
<keyword evidence="5 7" id="KW-0378">Hydrolase</keyword>
<keyword evidence="4" id="KW-0732">Signal</keyword>
<dbReference type="InterPro" id="IPR001764">
    <property type="entry name" value="Glyco_hydro_3_N"/>
</dbReference>
<keyword evidence="6 7" id="KW-0326">Glycosidase</keyword>
<reference evidence="9 10" key="1">
    <citation type="submission" date="2020-08" db="EMBL/GenBank/DDBJ databases">
        <title>Genome public.</title>
        <authorList>
            <person name="Liu C."/>
            <person name="Sun Q."/>
        </authorList>
    </citation>
    <scope>NUCLEOTIDE SEQUENCE [LARGE SCALE GENOMIC DNA]</scope>
    <source>
        <strain evidence="9 10">NSJ-7</strain>
    </source>
</reference>
<dbReference type="InterPro" id="IPR019800">
    <property type="entry name" value="Glyco_hydro_3_AS"/>
</dbReference>
<gene>
    <name evidence="9" type="ORF">H8S22_06945</name>
</gene>
<evidence type="ECO:0000256" key="2">
    <source>
        <dbReference type="ARBA" id="ARBA00005336"/>
    </source>
</evidence>
<sequence length="714" mass="79482">MDNNQIRALIGKMTPEEKAGQLTQLPTRLFGNNESELTGTDNRLRITDEEKWLAGSLLGRLDANSMRHIQKENMSRSRLGIPMMFMTDIIHGYRTIFPVPLALSCSFDTSLAWRCARCSAEEGSAAGYQVTFSPMVDLVRDPRWGRVMESFGEDSKLSCEFGRAMVQGYQGNDLKNPSTLAACAKHFVGYGAAEGGRDYNQADLSDYTLYNQYFPSFQGCIVNNVKLVMAAFESVNGIPATANKRFLKKILREELGFNGIIISDWNALPELICHGVAENEKDAAELALKSGIQIEMASDIIFKHIRLILEENPDLEKILDEAVEKVLTLKAELGLFEDPYRGVSRENEQKTLISIEKRRAALIAAQESSVLLKNEGILPLKKDCPIVLTGPYADSGDILGPWSVDGRIEDAVSVLEGLKNRGGKIIDVIQTGSENIAPEMTESILSSAKQADIVLLTLGEPVSWSGEAGSRSLIEIPKDQCKLLQKLHKNGVKTVVLLFNGRPLDLRSILPWADAILEMWFPGTEGGNAAADLVYGNVNPSGHLTMSFPYGSGQIPVYYNRGRTGRPAEYLQSEPRYKSQYLDIPNEPLYSFGFGMSYTEYCVRKNGEIKKKGNGNYVIPIYVSNIGNMDGKIVVQIYIHKIKSIISRPVQELVTWEKILLKAGEERKIEIVLNSDVWNYWIPGEGWTKDIGDYIITASTDSQHKDVKWELTVK</sequence>
<dbReference type="PANTHER" id="PTHR30620">
    <property type="entry name" value="PERIPLASMIC BETA-GLUCOSIDASE-RELATED"/>
    <property type="match status" value="1"/>
</dbReference>
<dbReference type="SUPFAM" id="SSF51445">
    <property type="entry name" value="(Trans)glycosidases"/>
    <property type="match status" value="1"/>
</dbReference>
<dbReference type="InterPro" id="IPR036962">
    <property type="entry name" value="Glyco_hydro_3_N_sf"/>
</dbReference>
<dbReference type="InterPro" id="IPR013783">
    <property type="entry name" value="Ig-like_fold"/>
</dbReference>
<organism evidence="9 10">
    <name type="scientific">Anaerostipes hominis</name>
    <name type="common">ex Liu et al. 2021</name>
    <dbReference type="NCBI Taxonomy" id="2763018"/>
    <lineage>
        <taxon>Bacteria</taxon>
        <taxon>Bacillati</taxon>
        <taxon>Bacillota</taxon>
        <taxon>Clostridia</taxon>
        <taxon>Lachnospirales</taxon>
        <taxon>Lachnospiraceae</taxon>
        <taxon>Anaerostipes</taxon>
    </lineage>
</organism>
<dbReference type="PRINTS" id="PR00133">
    <property type="entry name" value="GLHYDRLASE3"/>
</dbReference>
<comment type="catalytic activity">
    <reaction evidence="1">
        <text>Hydrolysis of terminal, non-reducing beta-D-glucosyl residues with release of beta-D-glucose.</text>
        <dbReference type="EC" id="3.2.1.21"/>
    </reaction>
</comment>
<evidence type="ECO:0000313" key="10">
    <source>
        <dbReference type="Proteomes" id="UP000635828"/>
    </source>
</evidence>
<dbReference type="RefSeq" id="WP_024729326.1">
    <property type="nucleotide sequence ID" value="NZ_JACOOS010000006.1"/>
</dbReference>
<dbReference type="InterPro" id="IPR036881">
    <property type="entry name" value="Glyco_hydro_3_C_sf"/>
</dbReference>
<dbReference type="Pfam" id="PF14310">
    <property type="entry name" value="Fn3-like"/>
    <property type="match status" value="1"/>
</dbReference>
<dbReference type="Pfam" id="PF01915">
    <property type="entry name" value="Glyco_hydro_3_C"/>
    <property type="match status" value="1"/>
</dbReference>
<dbReference type="GO" id="GO:0016787">
    <property type="term" value="F:hydrolase activity"/>
    <property type="evidence" value="ECO:0007669"/>
    <property type="project" value="UniProtKB-KW"/>
</dbReference>
<evidence type="ECO:0000256" key="6">
    <source>
        <dbReference type="ARBA" id="ARBA00023295"/>
    </source>
</evidence>
<dbReference type="Gene3D" id="2.60.40.10">
    <property type="entry name" value="Immunoglobulins"/>
    <property type="match status" value="1"/>
</dbReference>
<dbReference type="EC" id="3.2.1.21" evidence="3"/>
<dbReference type="PANTHER" id="PTHR30620:SF16">
    <property type="entry name" value="LYSOSOMAL BETA GLUCOSIDASE"/>
    <property type="match status" value="1"/>
</dbReference>
<evidence type="ECO:0000259" key="8">
    <source>
        <dbReference type="SMART" id="SM01217"/>
    </source>
</evidence>
<dbReference type="PROSITE" id="PS00775">
    <property type="entry name" value="GLYCOSYL_HYDROL_F3"/>
    <property type="match status" value="1"/>
</dbReference>
<dbReference type="InterPro" id="IPR051915">
    <property type="entry name" value="Cellulose_Degrad_GH3"/>
</dbReference>
<evidence type="ECO:0000256" key="5">
    <source>
        <dbReference type="ARBA" id="ARBA00022801"/>
    </source>
</evidence>
<dbReference type="Pfam" id="PF00933">
    <property type="entry name" value="Glyco_hydro_3"/>
    <property type="match status" value="1"/>
</dbReference>